<feature type="compositionally biased region" description="Acidic residues" evidence="1">
    <location>
        <begin position="65"/>
        <end position="81"/>
    </location>
</feature>
<feature type="region of interest" description="Disordered" evidence="1">
    <location>
        <begin position="45"/>
        <end position="141"/>
    </location>
</feature>
<dbReference type="Proteomes" id="UP000011519">
    <property type="component" value="Unassembled WGS sequence"/>
</dbReference>
<evidence type="ECO:0000313" key="3">
    <source>
        <dbReference type="EMBL" id="ELY95736.1"/>
    </source>
</evidence>
<feature type="compositionally biased region" description="Low complexity" evidence="1">
    <location>
        <begin position="82"/>
        <end position="106"/>
    </location>
</feature>
<name>M0ABG1_9EURY</name>
<gene>
    <name evidence="3" type="ORF">C483_00615</name>
</gene>
<accession>M0ABG1</accession>
<dbReference type="RefSeq" id="WP_006651402.1">
    <property type="nucleotide sequence ID" value="NZ_AOIM01000006.1"/>
</dbReference>
<evidence type="ECO:0000259" key="2">
    <source>
        <dbReference type="Pfam" id="PF18545"/>
    </source>
</evidence>
<keyword evidence="4" id="KW-1185">Reference proteome</keyword>
<comment type="caution">
    <text evidence="3">The sequence shown here is derived from an EMBL/GenBank/DDBJ whole genome shotgun (WGS) entry which is preliminary data.</text>
</comment>
<reference evidence="3 4" key="1">
    <citation type="journal article" date="2014" name="PLoS Genet.">
        <title>Phylogenetically driven sequencing of extremely halophilic archaea reveals strategies for static and dynamic osmo-response.</title>
        <authorList>
            <person name="Becker E.A."/>
            <person name="Seitzer P.M."/>
            <person name="Tritt A."/>
            <person name="Larsen D."/>
            <person name="Krusor M."/>
            <person name="Yao A.I."/>
            <person name="Wu D."/>
            <person name="Madern D."/>
            <person name="Eisen J.A."/>
            <person name="Darling A.E."/>
            <person name="Facciotti M.T."/>
        </authorList>
    </citation>
    <scope>NUCLEOTIDE SEQUENCE [LARGE SCALE GENOMIC DNA]</scope>
    <source>
        <strain evidence="3 4">JCM 10989</strain>
    </source>
</reference>
<feature type="region of interest" description="Disordered" evidence="1">
    <location>
        <begin position="154"/>
        <end position="181"/>
    </location>
</feature>
<dbReference type="AlphaFoldDB" id="M0ABG1"/>
<feature type="domain" description="Halobacterial output" evidence="2">
    <location>
        <begin position="7"/>
        <end position="54"/>
    </location>
</feature>
<protein>
    <recommendedName>
        <fullName evidence="2">Halobacterial output domain-containing protein</fullName>
    </recommendedName>
</protein>
<dbReference type="InterPro" id="IPR040624">
    <property type="entry name" value="HalOD1"/>
</dbReference>
<evidence type="ECO:0000313" key="4">
    <source>
        <dbReference type="Proteomes" id="UP000011519"/>
    </source>
</evidence>
<feature type="compositionally biased region" description="Low complexity" evidence="1">
    <location>
        <begin position="126"/>
        <end position="136"/>
    </location>
</feature>
<sequence>MGTGIDPSQNVIQQIAAIEGLEPAELEPPLYEVIDPHALDALVQTQSRTRTVGVVREPGVGGTDSESEPDTDTNTDTDTETGIETGTETETGVETGTEAGTGIGTEPEPETDTGDGGGISPETDPETGTGPTYTPPAGLSQIVFTYRGHRIQVDGTGAVKIPPHQPPESGPTGSTEDVQSD</sequence>
<dbReference type="OrthoDB" id="205616at2157"/>
<feature type="compositionally biased region" description="Polar residues" evidence="1">
    <location>
        <begin position="171"/>
        <end position="181"/>
    </location>
</feature>
<evidence type="ECO:0000256" key="1">
    <source>
        <dbReference type="SAM" id="MobiDB-lite"/>
    </source>
</evidence>
<dbReference type="EMBL" id="AOIM01000006">
    <property type="protein sequence ID" value="ELY95736.1"/>
    <property type="molecule type" value="Genomic_DNA"/>
</dbReference>
<dbReference type="PATRIC" id="fig|1227493.4.peg.108"/>
<organism evidence="3 4">
    <name type="scientific">Natrialba hulunbeirensis JCM 10989</name>
    <dbReference type="NCBI Taxonomy" id="1227493"/>
    <lineage>
        <taxon>Archaea</taxon>
        <taxon>Methanobacteriati</taxon>
        <taxon>Methanobacteriota</taxon>
        <taxon>Stenosarchaea group</taxon>
        <taxon>Halobacteria</taxon>
        <taxon>Halobacteriales</taxon>
        <taxon>Natrialbaceae</taxon>
        <taxon>Natrialba</taxon>
    </lineage>
</organism>
<dbReference type="Pfam" id="PF18545">
    <property type="entry name" value="HalOD1"/>
    <property type="match status" value="1"/>
</dbReference>
<proteinExistence type="predicted"/>